<evidence type="ECO:0000313" key="2">
    <source>
        <dbReference type="EMBL" id="GHA45558.1"/>
    </source>
</evidence>
<evidence type="ECO:0000313" key="3">
    <source>
        <dbReference type="Proteomes" id="UP000610456"/>
    </source>
</evidence>
<reference evidence="2" key="2">
    <citation type="submission" date="2020-09" db="EMBL/GenBank/DDBJ databases">
        <authorList>
            <person name="Sun Q."/>
            <person name="Kim S."/>
        </authorList>
    </citation>
    <scope>NUCLEOTIDE SEQUENCE</scope>
    <source>
        <strain evidence="2">KCTC 12719</strain>
    </source>
</reference>
<feature type="domain" description="DUF6973" evidence="1">
    <location>
        <begin position="20"/>
        <end position="138"/>
    </location>
</feature>
<dbReference type="RefSeq" id="WP_189605434.1">
    <property type="nucleotide sequence ID" value="NZ_BMXB01000014.1"/>
</dbReference>
<reference evidence="2" key="1">
    <citation type="journal article" date="2014" name="Int. J. Syst. Evol. Microbiol.">
        <title>Complete genome sequence of Corynebacterium casei LMG S-19264T (=DSM 44701T), isolated from a smear-ripened cheese.</title>
        <authorList>
            <consortium name="US DOE Joint Genome Institute (JGI-PGF)"/>
            <person name="Walter F."/>
            <person name="Albersmeier A."/>
            <person name="Kalinowski J."/>
            <person name="Ruckert C."/>
        </authorList>
    </citation>
    <scope>NUCLEOTIDE SEQUENCE</scope>
    <source>
        <strain evidence="2">KCTC 12719</strain>
    </source>
</reference>
<name>A0A918SJW2_9FLAO</name>
<sequence length="161" mass="18589">MTIAARIKSSNFHQLFTLSKVFIQKPLFIIPTLNATRKTIQICNSNFGKAHHKNTPANAFRHALWNFLICEKCYRISGSAEKVMHWSKKITDLHERLAPNKELAQRMDLHNNLVGRSLFKEHVSERIDIVIILMGKLKDAVKISEVKNIERAKNNLVFIEN</sequence>
<proteinExistence type="predicted"/>
<dbReference type="InterPro" id="IPR054246">
    <property type="entry name" value="DUF6973"/>
</dbReference>
<keyword evidence="3" id="KW-1185">Reference proteome</keyword>
<dbReference type="Proteomes" id="UP000610456">
    <property type="component" value="Unassembled WGS sequence"/>
</dbReference>
<gene>
    <name evidence="2" type="ORF">GCM10007103_28270</name>
</gene>
<accession>A0A918SJW2</accession>
<evidence type="ECO:0000259" key="1">
    <source>
        <dbReference type="Pfam" id="PF22322"/>
    </source>
</evidence>
<organism evidence="2 3">
    <name type="scientific">Salinimicrobium marinum</name>
    <dbReference type="NCBI Taxonomy" id="680283"/>
    <lineage>
        <taxon>Bacteria</taxon>
        <taxon>Pseudomonadati</taxon>
        <taxon>Bacteroidota</taxon>
        <taxon>Flavobacteriia</taxon>
        <taxon>Flavobacteriales</taxon>
        <taxon>Flavobacteriaceae</taxon>
        <taxon>Salinimicrobium</taxon>
    </lineage>
</organism>
<dbReference type="Pfam" id="PF22322">
    <property type="entry name" value="DUF6973"/>
    <property type="match status" value="1"/>
</dbReference>
<dbReference type="EMBL" id="BMXB01000014">
    <property type="protein sequence ID" value="GHA45558.1"/>
    <property type="molecule type" value="Genomic_DNA"/>
</dbReference>
<dbReference type="AlphaFoldDB" id="A0A918SJW2"/>
<comment type="caution">
    <text evidence="2">The sequence shown here is derived from an EMBL/GenBank/DDBJ whole genome shotgun (WGS) entry which is preliminary data.</text>
</comment>
<protein>
    <recommendedName>
        <fullName evidence="1">DUF6973 domain-containing protein</fullName>
    </recommendedName>
</protein>